<dbReference type="PANTHER" id="PTHR40048">
    <property type="entry name" value="RHAMNOSYL O-METHYLTRANSFERASE"/>
    <property type="match status" value="1"/>
</dbReference>
<accession>A0A517WUY3</accession>
<dbReference type="GO" id="GO:0008610">
    <property type="term" value="P:lipid biosynthetic process"/>
    <property type="evidence" value="ECO:0007669"/>
    <property type="project" value="InterPro"/>
</dbReference>
<keyword evidence="4" id="KW-1185">Reference proteome</keyword>
<organism evidence="3 4">
    <name type="scientific">Gimesia aquarii</name>
    <dbReference type="NCBI Taxonomy" id="2527964"/>
    <lineage>
        <taxon>Bacteria</taxon>
        <taxon>Pseudomonadati</taxon>
        <taxon>Planctomycetota</taxon>
        <taxon>Planctomycetia</taxon>
        <taxon>Planctomycetales</taxon>
        <taxon>Planctomycetaceae</taxon>
        <taxon>Gimesia</taxon>
    </lineage>
</organism>
<dbReference type="GO" id="GO:0008168">
    <property type="term" value="F:methyltransferase activity"/>
    <property type="evidence" value="ECO:0007669"/>
    <property type="project" value="UniProtKB-KW"/>
</dbReference>
<keyword evidence="2 3" id="KW-0808">Transferase</keyword>
<dbReference type="GO" id="GO:0005886">
    <property type="term" value="C:plasma membrane"/>
    <property type="evidence" value="ECO:0007669"/>
    <property type="project" value="TreeGrafter"/>
</dbReference>
<evidence type="ECO:0000313" key="3">
    <source>
        <dbReference type="EMBL" id="QDU09077.1"/>
    </source>
</evidence>
<dbReference type="AlphaFoldDB" id="A0A517WUY3"/>
<dbReference type="GO" id="GO:0032259">
    <property type="term" value="P:methylation"/>
    <property type="evidence" value="ECO:0007669"/>
    <property type="project" value="UniProtKB-KW"/>
</dbReference>
<dbReference type="RefSeq" id="WP_145174709.1">
    <property type="nucleotide sequence ID" value="NZ_CP037422.1"/>
</dbReference>
<dbReference type="Gene3D" id="3.40.50.150">
    <property type="entry name" value="Vaccinia Virus protein VP39"/>
    <property type="match status" value="1"/>
</dbReference>
<reference evidence="3 4" key="1">
    <citation type="submission" date="2019-03" db="EMBL/GenBank/DDBJ databases">
        <title>Deep-cultivation of Planctomycetes and their phenomic and genomic characterization uncovers novel biology.</title>
        <authorList>
            <person name="Wiegand S."/>
            <person name="Jogler M."/>
            <person name="Boedeker C."/>
            <person name="Pinto D."/>
            <person name="Vollmers J."/>
            <person name="Rivas-Marin E."/>
            <person name="Kohn T."/>
            <person name="Peeters S.H."/>
            <person name="Heuer A."/>
            <person name="Rast P."/>
            <person name="Oberbeckmann S."/>
            <person name="Bunk B."/>
            <person name="Jeske O."/>
            <person name="Meyerdierks A."/>
            <person name="Storesund J.E."/>
            <person name="Kallscheuer N."/>
            <person name="Luecker S."/>
            <person name="Lage O.M."/>
            <person name="Pohl T."/>
            <person name="Merkel B.J."/>
            <person name="Hornburger P."/>
            <person name="Mueller R.-W."/>
            <person name="Bruemmer F."/>
            <person name="Labrenz M."/>
            <person name="Spormann A.M."/>
            <person name="Op den Camp H."/>
            <person name="Overmann J."/>
            <person name="Amann R."/>
            <person name="Jetten M.S.M."/>
            <person name="Mascher T."/>
            <person name="Medema M.H."/>
            <person name="Devos D.P."/>
            <person name="Kaster A.-K."/>
            <person name="Ovreas L."/>
            <person name="Rohde M."/>
            <person name="Galperin M.Y."/>
            <person name="Jogler C."/>
        </authorList>
    </citation>
    <scope>NUCLEOTIDE SEQUENCE [LARGE SCALE GENOMIC DNA]</scope>
    <source>
        <strain evidence="3 4">V202</strain>
    </source>
</reference>
<evidence type="ECO:0000313" key="4">
    <source>
        <dbReference type="Proteomes" id="UP000318384"/>
    </source>
</evidence>
<dbReference type="OrthoDB" id="189417at2"/>
<dbReference type="InterPro" id="IPR007072">
    <property type="entry name" value="RNMT_CmcI"/>
</dbReference>
<keyword evidence="1 3" id="KW-0489">Methyltransferase</keyword>
<dbReference type="Proteomes" id="UP000318384">
    <property type="component" value="Chromosome"/>
</dbReference>
<dbReference type="InterPro" id="IPR029063">
    <property type="entry name" value="SAM-dependent_MTases_sf"/>
</dbReference>
<proteinExistence type="predicted"/>
<gene>
    <name evidence="3" type="ORF">V202x_24480</name>
</gene>
<sequence>MADYMEENLDMPLSKVLDVIQDRIMTKTTYFGVPALKSPTDFWIYQEIMHETKPDVIIEIGNNCGGGTLALAHLCDLLDKGRVIGIDISHENVPDLVKNHPRITLIEGDACNSFTVVSKLVSSSDRVLIIEDSAHTYSNTLNVLMCYQSLIKPGDYFIVEDGICHHGLNVGPNPGPYEAIEEFVRTNSNFEIDRDRESFLVTWNPKGYLRRV</sequence>
<dbReference type="GO" id="GO:0071770">
    <property type="term" value="P:DIM/DIP cell wall layer assembly"/>
    <property type="evidence" value="ECO:0007669"/>
    <property type="project" value="TreeGrafter"/>
</dbReference>
<dbReference type="Pfam" id="PF04989">
    <property type="entry name" value="RMNT_CmcI"/>
    <property type="match status" value="1"/>
</dbReference>
<evidence type="ECO:0000256" key="2">
    <source>
        <dbReference type="ARBA" id="ARBA00022679"/>
    </source>
</evidence>
<dbReference type="CDD" id="cd02440">
    <property type="entry name" value="AdoMet_MTases"/>
    <property type="match status" value="1"/>
</dbReference>
<dbReference type="EMBL" id="CP037422">
    <property type="protein sequence ID" value="QDU09077.1"/>
    <property type="molecule type" value="Genomic_DNA"/>
</dbReference>
<dbReference type="EC" id="2.1.1.-" evidence="3"/>
<dbReference type="SUPFAM" id="SSF53335">
    <property type="entry name" value="S-adenosyl-L-methionine-dependent methyltransferases"/>
    <property type="match status" value="1"/>
</dbReference>
<name>A0A517WUY3_9PLAN</name>
<dbReference type="PANTHER" id="PTHR40048:SF1">
    <property type="entry name" value="RHAMNOSYL O-METHYLTRANSFERASE"/>
    <property type="match status" value="1"/>
</dbReference>
<protein>
    <submittedName>
        <fullName evidence="3">Rhamnosyl O-methyltransferase</fullName>
        <ecNumber evidence="3">2.1.1.-</ecNumber>
    </submittedName>
</protein>
<evidence type="ECO:0000256" key="1">
    <source>
        <dbReference type="ARBA" id="ARBA00022603"/>
    </source>
</evidence>